<evidence type="ECO:0000259" key="2">
    <source>
        <dbReference type="Pfam" id="PF16103"/>
    </source>
</evidence>
<evidence type="ECO:0000313" key="3">
    <source>
        <dbReference type="EMBL" id="UNM96932.1"/>
    </source>
</evidence>
<dbReference type="InterPro" id="IPR032247">
    <property type="entry name" value="DUF4822"/>
</dbReference>
<reference evidence="3 4" key="1">
    <citation type="submission" date="2022-03" db="EMBL/GenBank/DDBJ databases">
        <title>Ignatzschineria rhizosphaerae HR5S32.</title>
        <authorList>
            <person name="Sun J.Q."/>
            <person name="Feng J.Y."/>
        </authorList>
    </citation>
    <scope>NUCLEOTIDE SEQUENCE [LARGE SCALE GENOMIC DNA]</scope>
    <source>
        <strain evidence="3 4">HR5S32</strain>
    </source>
</reference>
<evidence type="ECO:0000256" key="1">
    <source>
        <dbReference type="SAM" id="SignalP"/>
    </source>
</evidence>
<accession>A0ABY3X644</accession>
<dbReference type="Gene3D" id="2.40.128.540">
    <property type="entry name" value="Domain of unknown function DUF4822"/>
    <property type="match status" value="1"/>
</dbReference>
<sequence>MMINLKTISAVAFASVFLAACATDLNKYEEVMVGKTWVTTNAIDQKTRSIGPEDKRVSMYYGTAKYYRNGTFVMFTPEGEQKMQGDWSISEDGATRTLVSKDKDGKVLFTRTVQNTSVTPTDYVYRIFPSERHQDQYIDILHKPIKK</sequence>
<dbReference type="RefSeq" id="WP_242151471.1">
    <property type="nucleotide sequence ID" value="NZ_CP093379.1"/>
</dbReference>
<name>A0ABY3X644_9GAMM</name>
<proteinExistence type="predicted"/>
<protein>
    <submittedName>
        <fullName evidence="3">DUF4822 domain-containing protein</fullName>
    </submittedName>
</protein>
<gene>
    <name evidence="3" type="ORF">MMG00_03510</name>
</gene>
<feature type="domain" description="DUF4822" evidence="2">
    <location>
        <begin position="30"/>
        <end position="146"/>
    </location>
</feature>
<keyword evidence="4" id="KW-1185">Reference proteome</keyword>
<feature type="chain" id="PRO_5045503644" evidence="1">
    <location>
        <begin position="23"/>
        <end position="147"/>
    </location>
</feature>
<feature type="signal peptide" evidence="1">
    <location>
        <begin position="1"/>
        <end position="22"/>
    </location>
</feature>
<dbReference type="Pfam" id="PF16103">
    <property type="entry name" value="DUF4822"/>
    <property type="match status" value="1"/>
</dbReference>
<dbReference type="Proteomes" id="UP000829542">
    <property type="component" value="Chromosome"/>
</dbReference>
<dbReference type="EMBL" id="CP093379">
    <property type="protein sequence ID" value="UNM96932.1"/>
    <property type="molecule type" value="Genomic_DNA"/>
</dbReference>
<evidence type="ECO:0000313" key="4">
    <source>
        <dbReference type="Proteomes" id="UP000829542"/>
    </source>
</evidence>
<keyword evidence="1" id="KW-0732">Signal</keyword>
<dbReference type="PROSITE" id="PS51257">
    <property type="entry name" value="PROKAR_LIPOPROTEIN"/>
    <property type="match status" value="1"/>
</dbReference>
<organism evidence="3 4">
    <name type="scientific">Ignatzschineria rhizosphaerae</name>
    <dbReference type="NCBI Taxonomy" id="2923279"/>
    <lineage>
        <taxon>Bacteria</taxon>
        <taxon>Pseudomonadati</taxon>
        <taxon>Pseudomonadota</taxon>
        <taxon>Gammaproteobacteria</taxon>
        <taxon>Cardiobacteriales</taxon>
        <taxon>Ignatzschineriaceae</taxon>
        <taxon>Ignatzschineria</taxon>
    </lineage>
</organism>